<protein>
    <submittedName>
        <fullName evidence="1">Fungal fruit body lectin</fullName>
    </submittedName>
</protein>
<dbReference type="InterPro" id="IPR009960">
    <property type="entry name" value="Fruit_body_lectin_fun"/>
</dbReference>
<reference evidence="1 2" key="1">
    <citation type="journal article" date="2016" name="Mol. Biol. Evol.">
        <title>Comparative Genomics of Early-Diverging Mushroom-Forming Fungi Provides Insights into the Origins of Lignocellulose Decay Capabilities.</title>
        <authorList>
            <person name="Nagy L.G."/>
            <person name="Riley R."/>
            <person name="Tritt A."/>
            <person name="Adam C."/>
            <person name="Daum C."/>
            <person name="Floudas D."/>
            <person name="Sun H."/>
            <person name="Yadav J.S."/>
            <person name="Pangilinan J."/>
            <person name="Larsson K.H."/>
            <person name="Matsuura K."/>
            <person name="Barry K."/>
            <person name="Labutti K."/>
            <person name="Kuo R."/>
            <person name="Ohm R.A."/>
            <person name="Bhattacharya S.S."/>
            <person name="Shirouzu T."/>
            <person name="Yoshinaga Y."/>
            <person name="Martin F.M."/>
            <person name="Grigoriev I.V."/>
            <person name="Hibbett D.S."/>
        </authorList>
    </citation>
    <scope>NUCLEOTIDE SEQUENCE [LARGE SCALE GENOMIC DNA]</scope>
    <source>
        <strain evidence="1 2">93-53</strain>
    </source>
</reference>
<dbReference type="Proteomes" id="UP000076871">
    <property type="component" value="Unassembled WGS sequence"/>
</dbReference>
<sequence>MVYKIRVRIIDTTPVKFSVVEKSVWYHVGGTWSECDGIHTITMNGIGSSGALRFSNAHNESFIVVAGLMGPGEQHWSAIVTDLGVDHTALWIHPGFYGEVKHPWTSEKEETKRSEKGTQVTTRLVAQAGNEYFLHVIIYASDSDVPRPNVVMKICF</sequence>
<dbReference type="GO" id="GO:0030246">
    <property type="term" value="F:carbohydrate binding"/>
    <property type="evidence" value="ECO:0007669"/>
    <property type="project" value="UniProtKB-KW"/>
</dbReference>
<dbReference type="AlphaFoldDB" id="A0A165CYL8"/>
<dbReference type="SUPFAM" id="SSF63724">
    <property type="entry name" value="Cytolysin/lectin"/>
    <property type="match status" value="1"/>
</dbReference>
<keyword evidence="2" id="KW-1185">Reference proteome</keyword>
<evidence type="ECO:0000313" key="2">
    <source>
        <dbReference type="Proteomes" id="UP000076871"/>
    </source>
</evidence>
<organism evidence="1 2">
    <name type="scientific">Laetiporus sulphureus 93-53</name>
    <dbReference type="NCBI Taxonomy" id="1314785"/>
    <lineage>
        <taxon>Eukaryota</taxon>
        <taxon>Fungi</taxon>
        <taxon>Dikarya</taxon>
        <taxon>Basidiomycota</taxon>
        <taxon>Agaricomycotina</taxon>
        <taxon>Agaricomycetes</taxon>
        <taxon>Polyporales</taxon>
        <taxon>Laetiporus</taxon>
    </lineage>
</organism>
<dbReference type="STRING" id="1314785.A0A165CYL8"/>
<dbReference type="OrthoDB" id="2794201at2759"/>
<dbReference type="InterPro" id="IPR015926">
    <property type="entry name" value="Cytolysin/lectin"/>
</dbReference>
<proteinExistence type="predicted"/>
<accession>A0A165CYL8</accession>
<dbReference type="GeneID" id="63822849"/>
<evidence type="ECO:0000313" key="1">
    <source>
        <dbReference type="EMBL" id="KZT03758.1"/>
    </source>
</evidence>
<dbReference type="Gene3D" id="2.60.270.20">
    <property type="entry name" value="Cytolysin/lectin"/>
    <property type="match status" value="1"/>
</dbReference>
<dbReference type="InParanoid" id="A0A165CYL8"/>
<dbReference type="EMBL" id="KV427641">
    <property type="protein sequence ID" value="KZT03758.1"/>
    <property type="molecule type" value="Genomic_DNA"/>
</dbReference>
<dbReference type="RefSeq" id="XP_040761498.1">
    <property type="nucleotide sequence ID" value="XM_040905820.1"/>
</dbReference>
<dbReference type="Pfam" id="PF07367">
    <property type="entry name" value="FB_lectin"/>
    <property type="match status" value="1"/>
</dbReference>
<keyword evidence="1" id="KW-0430">Lectin</keyword>
<gene>
    <name evidence="1" type="ORF">LAESUDRAFT_683293</name>
</gene>
<name>A0A165CYL8_9APHY</name>